<dbReference type="GO" id="GO:0032968">
    <property type="term" value="P:positive regulation of transcription elongation by RNA polymerase II"/>
    <property type="evidence" value="ECO:0007669"/>
    <property type="project" value="TreeGrafter"/>
</dbReference>
<organism evidence="6 7">
    <name type="scientific">Aulographum hederae CBS 113979</name>
    <dbReference type="NCBI Taxonomy" id="1176131"/>
    <lineage>
        <taxon>Eukaryota</taxon>
        <taxon>Fungi</taxon>
        <taxon>Dikarya</taxon>
        <taxon>Ascomycota</taxon>
        <taxon>Pezizomycotina</taxon>
        <taxon>Dothideomycetes</taxon>
        <taxon>Pleosporomycetidae</taxon>
        <taxon>Aulographales</taxon>
        <taxon>Aulographaceae</taxon>
    </lineage>
</organism>
<dbReference type="InterPro" id="IPR007852">
    <property type="entry name" value="Cdc73/Parafibromin"/>
</dbReference>
<evidence type="ECO:0000256" key="4">
    <source>
        <dbReference type="ARBA" id="ARBA00023242"/>
    </source>
</evidence>
<dbReference type="InterPro" id="IPR038103">
    <property type="entry name" value="CDC73_C_sf"/>
</dbReference>
<keyword evidence="3" id="KW-0804">Transcription</keyword>
<dbReference type="AlphaFoldDB" id="A0A6G1GRC5"/>
<dbReference type="Pfam" id="PF05179">
    <property type="entry name" value="CDC73_C"/>
    <property type="match status" value="1"/>
</dbReference>
<dbReference type="Proteomes" id="UP000800041">
    <property type="component" value="Unassembled WGS sequence"/>
</dbReference>
<accession>A0A6G1GRC5</accession>
<evidence type="ECO:0000256" key="2">
    <source>
        <dbReference type="ARBA" id="ARBA00010427"/>
    </source>
</evidence>
<dbReference type="PANTHER" id="PTHR12466">
    <property type="entry name" value="CDC73 DOMAIN PROTEIN"/>
    <property type="match status" value="1"/>
</dbReference>
<protein>
    <submittedName>
        <fullName evidence="6">CDC73-domain-containing protein</fullName>
    </submittedName>
</protein>
<comment type="similarity">
    <text evidence="2">Belongs to the CDC73 family.</text>
</comment>
<dbReference type="EMBL" id="ML977176">
    <property type="protein sequence ID" value="KAF1983350.1"/>
    <property type="molecule type" value="Genomic_DNA"/>
</dbReference>
<evidence type="ECO:0000313" key="7">
    <source>
        <dbReference type="Proteomes" id="UP000800041"/>
    </source>
</evidence>
<evidence type="ECO:0000313" key="6">
    <source>
        <dbReference type="EMBL" id="KAF1983350.1"/>
    </source>
</evidence>
<comment type="subcellular location">
    <subcellularLocation>
        <location evidence="1">Nucleus</location>
    </subcellularLocation>
</comment>
<keyword evidence="4" id="KW-0539">Nucleus</keyword>
<dbReference type="GO" id="GO:0000993">
    <property type="term" value="F:RNA polymerase II complex binding"/>
    <property type="evidence" value="ECO:0007669"/>
    <property type="project" value="TreeGrafter"/>
</dbReference>
<evidence type="ECO:0000259" key="5">
    <source>
        <dbReference type="Pfam" id="PF05179"/>
    </source>
</evidence>
<dbReference type="PANTHER" id="PTHR12466:SF8">
    <property type="entry name" value="PARAFIBROMIN"/>
    <property type="match status" value="1"/>
</dbReference>
<feature type="domain" description="Cell division control protein 73 C-terminal" evidence="5">
    <location>
        <begin position="250"/>
        <end position="413"/>
    </location>
</feature>
<keyword evidence="7" id="KW-1185">Reference proteome</keyword>
<dbReference type="FunFam" id="3.40.50.11990:FF:000003">
    <property type="entry name" value="Pol II transcription elongation factor subunit Cdc73"/>
    <property type="match status" value="1"/>
</dbReference>
<dbReference type="Gene3D" id="3.40.50.11990">
    <property type="entry name" value="RNA polymerase II accessory factor, Cdc73 C-terminal domain"/>
    <property type="match status" value="1"/>
</dbReference>
<sequence length="429" mass="47168">MASTELAQADPLINLRQSIAAGKLPFLSTTADPSSAAEAESNIAKAKYLIFHLNNEHRTFPLTTPTRFVRKDGPVDLRTILFAYREKDTTISGFVAATQTLNEELAAEEQDLIKPLSFPEKTDLVSFLEGKSDSSEYVKPLAHEEASAQATNSAGIAAGATGGVATVPSGTLAKTEKSVDPRLLQIYAGERKTGDRNSVLRGIRPTDFSHIRKYALEFVKRPGRPGEVSRNVNLTPSPALITNQKKPGRRLEPIILVSPSASSLLRMTNVKQFLEGGFYVPPDSSAASTSTSANILHIQRLLPSVDPMRPTRFILVDTPDQFKPDYWERVVAVFTTGQTWQFKSYKWTDPANLFSHALGVHVGWANEEIPANVKGWGRAVKSVQVDKWNQAQGERGRWRDREVVEGIWSAIESSMRARGWGKSGMPGGR</sequence>
<dbReference type="GO" id="GO:0016593">
    <property type="term" value="C:Cdc73/Paf1 complex"/>
    <property type="evidence" value="ECO:0007669"/>
    <property type="project" value="InterPro"/>
</dbReference>
<dbReference type="GO" id="GO:0006368">
    <property type="term" value="P:transcription elongation by RNA polymerase II"/>
    <property type="evidence" value="ECO:0007669"/>
    <property type="project" value="InterPro"/>
</dbReference>
<name>A0A6G1GRC5_9PEZI</name>
<evidence type="ECO:0000256" key="1">
    <source>
        <dbReference type="ARBA" id="ARBA00004123"/>
    </source>
</evidence>
<dbReference type="OrthoDB" id="2186602at2759"/>
<proteinExistence type="inferred from homology"/>
<evidence type="ECO:0000256" key="3">
    <source>
        <dbReference type="ARBA" id="ARBA00023163"/>
    </source>
</evidence>
<dbReference type="InterPro" id="IPR031336">
    <property type="entry name" value="CDC73_C"/>
</dbReference>
<reference evidence="6" key="1">
    <citation type="journal article" date="2020" name="Stud. Mycol.">
        <title>101 Dothideomycetes genomes: a test case for predicting lifestyles and emergence of pathogens.</title>
        <authorList>
            <person name="Haridas S."/>
            <person name="Albert R."/>
            <person name="Binder M."/>
            <person name="Bloem J."/>
            <person name="Labutti K."/>
            <person name="Salamov A."/>
            <person name="Andreopoulos B."/>
            <person name="Baker S."/>
            <person name="Barry K."/>
            <person name="Bills G."/>
            <person name="Bluhm B."/>
            <person name="Cannon C."/>
            <person name="Castanera R."/>
            <person name="Culley D."/>
            <person name="Daum C."/>
            <person name="Ezra D."/>
            <person name="Gonzalez J."/>
            <person name="Henrissat B."/>
            <person name="Kuo A."/>
            <person name="Liang C."/>
            <person name="Lipzen A."/>
            <person name="Lutzoni F."/>
            <person name="Magnuson J."/>
            <person name="Mondo S."/>
            <person name="Nolan M."/>
            <person name="Ohm R."/>
            <person name="Pangilinan J."/>
            <person name="Park H.-J."/>
            <person name="Ramirez L."/>
            <person name="Alfaro M."/>
            <person name="Sun H."/>
            <person name="Tritt A."/>
            <person name="Yoshinaga Y."/>
            <person name="Zwiers L.-H."/>
            <person name="Turgeon B."/>
            <person name="Goodwin S."/>
            <person name="Spatafora J."/>
            <person name="Crous P."/>
            <person name="Grigoriev I."/>
        </authorList>
    </citation>
    <scope>NUCLEOTIDE SEQUENCE</scope>
    <source>
        <strain evidence="6">CBS 113979</strain>
    </source>
</reference>
<gene>
    <name evidence="6" type="ORF">K402DRAFT_466153</name>
</gene>